<dbReference type="RefSeq" id="WP_097320987.1">
    <property type="nucleotide sequence ID" value="NZ_OBDY01000006.1"/>
</dbReference>
<sequence length="661" mass="69239">MPLITGRYRLDESLGQGGMGRVWRARDEVLQRDVAIKELLQEGDAEHRRLLREARAAARLGHPNVVQVFDVLEVDEHAWIVMEYVPSRSLQEAMRDEGPMDPRRVARIGLEVLAALRAADRAGVAHRDVKPANVLLADDGRVLLTDFGIATIEGDALISTSDVLIGSPEYMSPERARTGVAGLASDLWSLGATLYAAVEGQSPFHRTSAIATLTALAADEPDPPRRAGPLEPVLTGLLRKDPAERIGATEAEHLLRAAASGSYGHASVVRRVDPPDSKAQPTGSPSGARATEAPPAPPLASQPPTALAGQGAEPPAEHPPAELARDESAPSEPAPGGVAPDEEAAAELAPGGLAPDEEAAAELAPGGLAPGQVAPADLAPGEAAPGGVARGQVAPGEVRPGESAPDSMPAAARGSRRMRLALAAAVTVLLLAGVVWMVVRAGADGDPTTAGAPPVESAPAQASAGPAGSVSASASASASTSASTSPSPAASSAAPAATTAPAGSSSGSGSGLPAIPPGWRDYRDATGFAVYVPQGWTRSKEGTMVYFRDSSTGRVLGIDQTRKPEPDPVADWRAKADYRVSVGDFPSYREIHIKEVDYFRKAADWEFTFTRNGTRQHVNNRGVITATTQAYGFYWQTRDADWQRYRDDLQLIFDSFRPARR</sequence>
<evidence type="ECO:0000313" key="12">
    <source>
        <dbReference type="Proteomes" id="UP000219612"/>
    </source>
</evidence>
<feature type="region of interest" description="Disordered" evidence="8">
    <location>
        <begin position="447"/>
        <end position="512"/>
    </location>
</feature>
<dbReference type="AlphaFoldDB" id="A0A285I0N8"/>
<dbReference type="PROSITE" id="PS50011">
    <property type="entry name" value="PROTEIN_KINASE_DOM"/>
    <property type="match status" value="1"/>
</dbReference>
<dbReference type="Gene3D" id="1.10.510.10">
    <property type="entry name" value="Transferase(Phosphotransferase) domain 1"/>
    <property type="match status" value="1"/>
</dbReference>
<dbReference type="InterPro" id="IPR011009">
    <property type="entry name" value="Kinase-like_dom_sf"/>
</dbReference>
<dbReference type="GO" id="GO:0004674">
    <property type="term" value="F:protein serine/threonine kinase activity"/>
    <property type="evidence" value="ECO:0007669"/>
    <property type="project" value="UniProtKB-KW"/>
</dbReference>
<evidence type="ECO:0000256" key="6">
    <source>
        <dbReference type="ARBA" id="ARBA00022840"/>
    </source>
</evidence>
<organism evidence="11 12">
    <name type="scientific">Paractinoplanes atraurantiacus</name>
    <dbReference type="NCBI Taxonomy" id="1036182"/>
    <lineage>
        <taxon>Bacteria</taxon>
        <taxon>Bacillati</taxon>
        <taxon>Actinomycetota</taxon>
        <taxon>Actinomycetes</taxon>
        <taxon>Micromonosporales</taxon>
        <taxon>Micromonosporaceae</taxon>
        <taxon>Paractinoplanes</taxon>
    </lineage>
</organism>
<dbReference type="SMART" id="SM00220">
    <property type="entry name" value="S_TKc"/>
    <property type="match status" value="1"/>
</dbReference>
<dbReference type="CDD" id="cd14014">
    <property type="entry name" value="STKc_PknB_like"/>
    <property type="match status" value="1"/>
</dbReference>
<dbReference type="Pfam" id="PF00069">
    <property type="entry name" value="Pkinase"/>
    <property type="match status" value="1"/>
</dbReference>
<keyword evidence="5 11" id="KW-0418">Kinase</keyword>
<dbReference type="Proteomes" id="UP000219612">
    <property type="component" value="Unassembled WGS sequence"/>
</dbReference>
<evidence type="ECO:0000256" key="9">
    <source>
        <dbReference type="SAM" id="Phobius"/>
    </source>
</evidence>
<evidence type="ECO:0000256" key="3">
    <source>
        <dbReference type="ARBA" id="ARBA00022679"/>
    </source>
</evidence>
<evidence type="ECO:0000313" key="11">
    <source>
        <dbReference type="EMBL" id="SNY41457.1"/>
    </source>
</evidence>
<evidence type="ECO:0000259" key="10">
    <source>
        <dbReference type="PROSITE" id="PS50011"/>
    </source>
</evidence>
<feature type="region of interest" description="Disordered" evidence="8">
    <location>
        <begin position="366"/>
        <end position="411"/>
    </location>
</feature>
<evidence type="ECO:0000256" key="1">
    <source>
        <dbReference type="ARBA" id="ARBA00012513"/>
    </source>
</evidence>
<gene>
    <name evidence="11" type="ORF">SAMN05421748_106168</name>
</gene>
<keyword evidence="9" id="KW-1133">Transmembrane helix</keyword>
<dbReference type="PANTHER" id="PTHR43289:SF6">
    <property type="entry name" value="SERINE_THREONINE-PROTEIN KINASE NEKL-3"/>
    <property type="match status" value="1"/>
</dbReference>
<keyword evidence="9" id="KW-0472">Membrane</keyword>
<protein>
    <recommendedName>
        <fullName evidence="1">non-specific serine/threonine protein kinase</fullName>
        <ecNumber evidence="1">2.7.11.1</ecNumber>
    </recommendedName>
</protein>
<dbReference type="InterPro" id="IPR008271">
    <property type="entry name" value="Ser/Thr_kinase_AS"/>
</dbReference>
<dbReference type="EMBL" id="OBDY01000006">
    <property type="protein sequence ID" value="SNY41457.1"/>
    <property type="molecule type" value="Genomic_DNA"/>
</dbReference>
<reference evidence="11 12" key="1">
    <citation type="submission" date="2017-09" db="EMBL/GenBank/DDBJ databases">
        <authorList>
            <person name="Ehlers B."/>
            <person name="Leendertz F.H."/>
        </authorList>
    </citation>
    <scope>NUCLEOTIDE SEQUENCE [LARGE SCALE GENOMIC DNA]</scope>
    <source>
        <strain evidence="11 12">CGMCC 4.6857</strain>
    </source>
</reference>
<dbReference type="PROSITE" id="PS00108">
    <property type="entry name" value="PROTEIN_KINASE_ST"/>
    <property type="match status" value="1"/>
</dbReference>
<dbReference type="PANTHER" id="PTHR43289">
    <property type="entry name" value="MITOGEN-ACTIVATED PROTEIN KINASE KINASE KINASE 20-RELATED"/>
    <property type="match status" value="1"/>
</dbReference>
<keyword evidence="9" id="KW-0812">Transmembrane</keyword>
<keyword evidence="2 11" id="KW-0723">Serine/threonine-protein kinase</keyword>
<feature type="transmembrane region" description="Helical" evidence="9">
    <location>
        <begin position="420"/>
        <end position="439"/>
    </location>
</feature>
<name>A0A285I0N8_9ACTN</name>
<feature type="compositionally biased region" description="Basic and acidic residues" evidence="8">
    <location>
        <begin position="315"/>
        <end position="328"/>
    </location>
</feature>
<dbReference type="InterPro" id="IPR017441">
    <property type="entry name" value="Protein_kinase_ATP_BS"/>
</dbReference>
<dbReference type="EC" id="2.7.11.1" evidence="1"/>
<dbReference type="InterPro" id="IPR000719">
    <property type="entry name" value="Prot_kinase_dom"/>
</dbReference>
<dbReference type="Gene3D" id="3.30.200.20">
    <property type="entry name" value="Phosphorylase Kinase, domain 1"/>
    <property type="match status" value="1"/>
</dbReference>
<feature type="binding site" evidence="7">
    <location>
        <position position="37"/>
    </location>
    <ligand>
        <name>ATP</name>
        <dbReference type="ChEBI" id="CHEBI:30616"/>
    </ligand>
</feature>
<accession>A0A285I0N8</accession>
<dbReference type="OrthoDB" id="9762169at2"/>
<dbReference type="SUPFAM" id="SSF56112">
    <property type="entry name" value="Protein kinase-like (PK-like)"/>
    <property type="match status" value="1"/>
</dbReference>
<dbReference type="GO" id="GO:0005524">
    <property type="term" value="F:ATP binding"/>
    <property type="evidence" value="ECO:0007669"/>
    <property type="project" value="UniProtKB-UniRule"/>
</dbReference>
<evidence type="ECO:0000256" key="4">
    <source>
        <dbReference type="ARBA" id="ARBA00022741"/>
    </source>
</evidence>
<proteinExistence type="predicted"/>
<evidence type="ECO:0000256" key="7">
    <source>
        <dbReference type="PROSITE-ProRule" id="PRU10141"/>
    </source>
</evidence>
<evidence type="ECO:0000256" key="2">
    <source>
        <dbReference type="ARBA" id="ARBA00022527"/>
    </source>
</evidence>
<feature type="compositionally biased region" description="Low complexity" evidence="8">
    <location>
        <begin position="302"/>
        <end position="314"/>
    </location>
</feature>
<keyword evidence="4 7" id="KW-0547">Nucleotide-binding</keyword>
<evidence type="ECO:0000256" key="5">
    <source>
        <dbReference type="ARBA" id="ARBA00022777"/>
    </source>
</evidence>
<dbReference type="PROSITE" id="PS00107">
    <property type="entry name" value="PROTEIN_KINASE_ATP"/>
    <property type="match status" value="1"/>
</dbReference>
<feature type="region of interest" description="Disordered" evidence="8">
    <location>
        <begin position="268"/>
        <end position="343"/>
    </location>
</feature>
<keyword evidence="6 7" id="KW-0067">ATP-binding</keyword>
<keyword evidence="12" id="KW-1185">Reference proteome</keyword>
<evidence type="ECO:0000256" key="8">
    <source>
        <dbReference type="SAM" id="MobiDB-lite"/>
    </source>
</evidence>
<keyword evidence="3" id="KW-0808">Transferase</keyword>
<feature type="domain" description="Protein kinase" evidence="10">
    <location>
        <begin position="8"/>
        <end position="256"/>
    </location>
</feature>